<keyword evidence="2" id="KW-1185">Reference proteome</keyword>
<gene>
    <name evidence="1" type="ORF">ACFSBW_14805</name>
</gene>
<dbReference type="Pfam" id="PF19102">
    <property type="entry name" value="DUF5789"/>
    <property type="match status" value="1"/>
</dbReference>
<dbReference type="Proteomes" id="UP001597052">
    <property type="component" value="Unassembled WGS sequence"/>
</dbReference>
<organism evidence="1 2">
    <name type="scientific">Halohasta litorea</name>
    <dbReference type="NCBI Taxonomy" id="869891"/>
    <lineage>
        <taxon>Archaea</taxon>
        <taxon>Methanobacteriati</taxon>
        <taxon>Methanobacteriota</taxon>
        <taxon>Stenosarchaea group</taxon>
        <taxon>Halobacteria</taxon>
        <taxon>Halobacteriales</taxon>
        <taxon>Haloferacaceae</taxon>
        <taxon>Halohasta</taxon>
    </lineage>
</organism>
<proteinExistence type="predicted"/>
<dbReference type="EMBL" id="JBHUDM010000004">
    <property type="protein sequence ID" value="MFD1643144.1"/>
    <property type="molecule type" value="Genomic_DNA"/>
</dbReference>
<reference evidence="1 2" key="1">
    <citation type="journal article" date="2019" name="Int. J. Syst. Evol. Microbiol.">
        <title>The Global Catalogue of Microorganisms (GCM) 10K type strain sequencing project: providing services to taxonomists for standard genome sequencing and annotation.</title>
        <authorList>
            <consortium name="The Broad Institute Genomics Platform"/>
            <consortium name="The Broad Institute Genome Sequencing Center for Infectious Disease"/>
            <person name="Wu L."/>
            <person name="Ma J."/>
        </authorList>
    </citation>
    <scope>NUCLEOTIDE SEQUENCE [LARGE SCALE GENOMIC DNA]</scope>
    <source>
        <strain evidence="1 2">CGMCC 1.10593</strain>
    </source>
</reference>
<evidence type="ECO:0000313" key="2">
    <source>
        <dbReference type="Proteomes" id="UP001597052"/>
    </source>
</evidence>
<name>A0ABD6DA57_9EURY</name>
<accession>A0ABD6DA57</accession>
<protein>
    <submittedName>
        <fullName evidence="1">DUF2795 domain-containing protein</fullName>
    </submittedName>
</protein>
<comment type="caution">
    <text evidence="1">The sequence shown here is derived from an EMBL/GenBank/DDBJ whole genome shotgun (WGS) entry which is preliminary data.</text>
</comment>
<dbReference type="InterPro" id="IPR043899">
    <property type="entry name" value="DUF5789"/>
</dbReference>
<dbReference type="AlphaFoldDB" id="A0ABD6DA57"/>
<evidence type="ECO:0000313" key="1">
    <source>
        <dbReference type="EMBL" id="MFD1643144.1"/>
    </source>
</evidence>
<sequence length="94" mass="10382">MRLPTTERAFVDHSYPSTTAELIADYGDSEIALPNGSETVGEILDRMGDETYENSEAVSQALLTGVSHKAIGRRFYSDRDQYTPGEHGPQQVSF</sequence>
<dbReference type="RefSeq" id="WP_256396330.1">
    <property type="nucleotide sequence ID" value="NZ_JANHDJ010000004.1"/>
</dbReference>